<organism evidence="1 3">
    <name type="scientific">Polarella glacialis</name>
    <name type="common">Dinoflagellate</name>
    <dbReference type="NCBI Taxonomy" id="89957"/>
    <lineage>
        <taxon>Eukaryota</taxon>
        <taxon>Sar</taxon>
        <taxon>Alveolata</taxon>
        <taxon>Dinophyceae</taxon>
        <taxon>Suessiales</taxon>
        <taxon>Suessiaceae</taxon>
        <taxon>Polarella</taxon>
    </lineage>
</organism>
<dbReference type="EMBL" id="CAJNNV010015860">
    <property type="protein sequence ID" value="CAE8603906.1"/>
    <property type="molecule type" value="Genomic_DNA"/>
</dbReference>
<accession>A0A813ET78</accession>
<dbReference type="Gene3D" id="3.30.530.20">
    <property type="match status" value="1"/>
</dbReference>
<dbReference type="AlphaFoldDB" id="A0A813ET78"/>
<dbReference type="Pfam" id="PF10604">
    <property type="entry name" value="Polyketide_cyc2"/>
    <property type="match status" value="1"/>
</dbReference>
<gene>
    <name evidence="1" type="ORF">PGLA1383_LOCUS22105</name>
    <name evidence="2" type="ORF">PGLA2088_LOCUS23044</name>
</gene>
<proteinExistence type="predicted"/>
<evidence type="ECO:0000313" key="3">
    <source>
        <dbReference type="Proteomes" id="UP000654075"/>
    </source>
</evidence>
<dbReference type="InterPro" id="IPR019587">
    <property type="entry name" value="Polyketide_cyclase/dehydratase"/>
</dbReference>
<evidence type="ECO:0000313" key="1">
    <source>
        <dbReference type="EMBL" id="CAE8603906.1"/>
    </source>
</evidence>
<dbReference type="EMBL" id="CAJNNW010026090">
    <property type="protein sequence ID" value="CAE8682646.1"/>
    <property type="molecule type" value="Genomic_DNA"/>
</dbReference>
<comment type="caution">
    <text evidence="1">The sequence shown here is derived from an EMBL/GenBank/DDBJ whole genome shotgun (WGS) entry which is preliminary data.</text>
</comment>
<keyword evidence="3" id="KW-1185">Reference proteome</keyword>
<reference evidence="1" key="1">
    <citation type="submission" date="2021-02" db="EMBL/GenBank/DDBJ databases">
        <authorList>
            <person name="Dougan E. K."/>
            <person name="Rhodes N."/>
            <person name="Thang M."/>
            <person name="Chan C."/>
        </authorList>
    </citation>
    <scope>NUCLEOTIDE SEQUENCE</scope>
</reference>
<evidence type="ECO:0000313" key="2">
    <source>
        <dbReference type="EMBL" id="CAE8682646.1"/>
    </source>
</evidence>
<protein>
    <submittedName>
        <fullName evidence="1">Uncharacterized protein</fullName>
    </submittedName>
</protein>
<name>A0A813ET78_POLGL</name>
<dbReference type="OrthoDB" id="10360092at2759"/>
<dbReference type="Proteomes" id="UP000626109">
    <property type="component" value="Unassembled WGS sequence"/>
</dbReference>
<dbReference type="Proteomes" id="UP000654075">
    <property type="component" value="Unassembled WGS sequence"/>
</dbReference>
<dbReference type="SUPFAM" id="SSF55961">
    <property type="entry name" value="Bet v1-like"/>
    <property type="match status" value="1"/>
</dbReference>
<dbReference type="InterPro" id="IPR023393">
    <property type="entry name" value="START-like_dom_sf"/>
</dbReference>
<sequence>MAWKSASVITSAKPERVWEVYSALSWQEWDHDIAEVRAEGIGKAAGAIVNGARVVITMVKDRKMHNATFRDVVQNQCFTYIAPLPGSSLIAVHTLEPVAEGTRITHTFDFSGMFGGLYRWLTADWVQKGLDTNTVALKALAEVEPE</sequence>